<feature type="compositionally biased region" description="Basic and acidic residues" evidence="1">
    <location>
        <begin position="386"/>
        <end position="399"/>
    </location>
</feature>
<evidence type="ECO:0000313" key="4">
    <source>
        <dbReference type="Proteomes" id="UP000275078"/>
    </source>
</evidence>
<dbReference type="AlphaFoldDB" id="A0A3N4HM20"/>
<keyword evidence="2" id="KW-0732">Signal</keyword>
<dbReference type="OrthoDB" id="2142213at2759"/>
<sequence length="417" mass="45936">MVALKHSIISCILLFTSICVLADESSYAGEVQEVYPESGLRFTLSPWLNSLQSTPYTLKRWTWGLIPAECYAAGAAAERYGAQPWSPYQMEVFDVTYEDCSHEPQIVCRHSKAPSSIDEIARRVGQIPVLARQHTSYFVVLSHHTGENSCTSYVTRASVVMIGHCKSMQFYLDRAAALVNHVLSIGTGENRGYSYSKEWRTVTAQGTCVPDKWYAENWDRHFAALFSMVALHGSGIDSIFSLETGLRPQDCMLDIMNLAIHKLLVEKPILKYDRNARCTGRLWRLGPVVCMGPYARSEYPVVCADLSDYDGVLLPITPKVPEAPPLPEVPTPPTPPTVPDSDGPKLPIPPTPPTPPSVPQQPSPPSPPSPPTPPTVPTGPVVPRPPQEDLERRNNERLVARSVPAAKTGVQKRAFTA</sequence>
<accession>A0A3N4HM20</accession>
<feature type="signal peptide" evidence="2">
    <location>
        <begin position="1"/>
        <end position="22"/>
    </location>
</feature>
<feature type="compositionally biased region" description="Pro residues" evidence="1">
    <location>
        <begin position="346"/>
        <end position="385"/>
    </location>
</feature>
<organism evidence="3 4">
    <name type="scientific">Ascobolus immersus RN42</name>
    <dbReference type="NCBI Taxonomy" id="1160509"/>
    <lineage>
        <taxon>Eukaryota</taxon>
        <taxon>Fungi</taxon>
        <taxon>Dikarya</taxon>
        <taxon>Ascomycota</taxon>
        <taxon>Pezizomycotina</taxon>
        <taxon>Pezizomycetes</taxon>
        <taxon>Pezizales</taxon>
        <taxon>Ascobolaceae</taxon>
        <taxon>Ascobolus</taxon>
    </lineage>
</organism>
<dbReference type="EMBL" id="ML119841">
    <property type="protein sequence ID" value="RPA72890.1"/>
    <property type="molecule type" value="Genomic_DNA"/>
</dbReference>
<feature type="chain" id="PRO_5018057601" evidence="2">
    <location>
        <begin position="23"/>
        <end position="417"/>
    </location>
</feature>
<feature type="compositionally biased region" description="Pro residues" evidence="1">
    <location>
        <begin position="321"/>
        <end position="338"/>
    </location>
</feature>
<gene>
    <name evidence="3" type="ORF">BJ508DRAFT_314311</name>
</gene>
<dbReference type="Proteomes" id="UP000275078">
    <property type="component" value="Unassembled WGS sequence"/>
</dbReference>
<reference evidence="3 4" key="1">
    <citation type="journal article" date="2018" name="Nat. Ecol. Evol.">
        <title>Pezizomycetes genomes reveal the molecular basis of ectomycorrhizal truffle lifestyle.</title>
        <authorList>
            <person name="Murat C."/>
            <person name="Payen T."/>
            <person name="Noel B."/>
            <person name="Kuo A."/>
            <person name="Morin E."/>
            <person name="Chen J."/>
            <person name="Kohler A."/>
            <person name="Krizsan K."/>
            <person name="Balestrini R."/>
            <person name="Da Silva C."/>
            <person name="Montanini B."/>
            <person name="Hainaut M."/>
            <person name="Levati E."/>
            <person name="Barry K.W."/>
            <person name="Belfiori B."/>
            <person name="Cichocki N."/>
            <person name="Clum A."/>
            <person name="Dockter R.B."/>
            <person name="Fauchery L."/>
            <person name="Guy J."/>
            <person name="Iotti M."/>
            <person name="Le Tacon F."/>
            <person name="Lindquist E.A."/>
            <person name="Lipzen A."/>
            <person name="Malagnac F."/>
            <person name="Mello A."/>
            <person name="Molinier V."/>
            <person name="Miyauchi S."/>
            <person name="Poulain J."/>
            <person name="Riccioni C."/>
            <person name="Rubini A."/>
            <person name="Sitrit Y."/>
            <person name="Splivallo R."/>
            <person name="Traeger S."/>
            <person name="Wang M."/>
            <person name="Zifcakova L."/>
            <person name="Wipf D."/>
            <person name="Zambonelli A."/>
            <person name="Paolocci F."/>
            <person name="Nowrousian M."/>
            <person name="Ottonello S."/>
            <person name="Baldrian P."/>
            <person name="Spatafora J.W."/>
            <person name="Henrissat B."/>
            <person name="Nagy L.G."/>
            <person name="Aury J.M."/>
            <person name="Wincker P."/>
            <person name="Grigoriev I.V."/>
            <person name="Bonfante P."/>
            <person name="Martin F.M."/>
        </authorList>
    </citation>
    <scope>NUCLEOTIDE SEQUENCE [LARGE SCALE GENOMIC DNA]</scope>
    <source>
        <strain evidence="3 4">RN42</strain>
    </source>
</reference>
<proteinExistence type="predicted"/>
<protein>
    <submittedName>
        <fullName evidence="3">Uncharacterized protein</fullName>
    </submittedName>
</protein>
<keyword evidence="4" id="KW-1185">Reference proteome</keyword>
<evidence type="ECO:0000313" key="3">
    <source>
        <dbReference type="EMBL" id="RPA72890.1"/>
    </source>
</evidence>
<feature type="region of interest" description="Disordered" evidence="1">
    <location>
        <begin position="321"/>
        <end position="417"/>
    </location>
</feature>
<evidence type="ECO:0000256" key="1">
    <source>
        <dbReference type="SAM" id="MobiDB-lite"/>
    </source>
</evidence>
<evidence type="ECO:0000256" key="2">
    <source>
        <dbReference type="SAM" id="SignalP"/>
    </source>
</evidence>
<name>A0A3N4HM20_ASCIM</name>
<dbReference type="STRING" id="1160509.A0A3N4HM20"/>